<protein>
    <submittedName>
        <fullName evidence="6">LysR family transcriptional regulator</fullName>
    </submittedName>
</protein>
<evidence type="ECO:0000256" key="4">
    <source>
        <dbReference type="ARBA" id="ARBA00023163"/>
    </source>
</evidence>
<keyword evidence="3" id="KW-0238">DNA-binding</keyword>
<dbReference type="InterPro" id="IPR050176">
    <property type="entry name" value="LTTR"/>
</dbReference>
<keyword evidence="7" id="KW-1185">Reference proteome</keyword>
<proteinExistence type="inferred from homology"/>
<dbReference type="RefSeq" id="WP_354465178.1">
    <property type="nucleotide sequence ID" value="NZ_JBEWSZ010000017.1"/>
</dbReference>
<dbReference type="InterPro" id="IPR000847">
    <property type="entry name" value="LysR_HTH_N"/>
</dbReference>
<dbReference type="PRINTS" id="PR00039">
    <property type="entry name" value="HTHLYSR"/>
</dbReference>
<dbReference type="PROSITE" id="PS50931">
    <property type="entry name" value="HTH_LYSR"/>
    <property type="match status" value="1"/>
</dbReference>
<keyword evidence="2" id="KW-0805">Transcription regulation</keyword>
<feature type="domain" description="HTH lysR-type" evidence="5">
    <location>
        <begin position="7"/>
        <end position="62"/>
    </location>
</feature>
<dbReference type="PANTHER" id="PTHR30579">
    <property type="entry name" value="TRANSCRIPTIONAL REGULATOR"/>
    <property type="match status" value="1"/>
</dbReference>
<accession>A0ABV2DTH1</accession>
<gene>
    <name evidence="6" type="ORF">ABVQ20_39355</name>
</gene>
<dbReference type="Proteomes" id="UP001548832">
    <property type="component" value="Unassembled WGS sequence"/>
</dbReference>
<evidence type="ECO:0000259" key="5">
    <source>
        <dbReference type="PROSITE" id="PS50931"/>
    </source>
</evidence>
<organism evidence="6 7">
    <name type="scientific">Mesorhizobium shangrilense</name>
    <dbReference type="NCBI Taxonomy" id="460060"/>
    <lineage>
        <taxon>Bacteria</taxon>
        <taxon>Pseudomonadati</taxon>
        <taxon>Pseudomonadota</taxon>
        <taxon>Alphaproteobacteria</taxon>
        <taxon>Hyphomicrobiales</taxon>
        <taxon>Phyllobacteriaceae</taxon>
        <taxon>Mesorhizobium</taxon>
    </lineage>
</organism>
<evidence type="ECO:0000313" key="7">
    <source>
        <dbReference type="Proteomes" id="UP001548832"/>
    </source>
</evidence>
<dbReference type="EMBL" id="JBEWSZ010000017">
    <property type="protein sequence ID" value="MET2832973.1"/>
    <property type="molecule type" value="Genomic_DNA"/>
</dbReference>
<dbReference type="Gene3D" id="1.10.10.10">
    <property type="entry name" value="Winged helix-like DNA-binding domain superfamily/Winged helix DNA-binding domain"/>
    <property type="match status" value="1"/>
</dbReference>
<dbReference type="SUPFAM" id="SSF46785">
    <property type="entry name" value="Winged helix' DNA-binding domain"/>
    <property type="match status" value="1"/>
</dbReference>
<dbReference type="Gene3D" id="3.40.190.10">
    <property type="entry name" value="Periplasmic binding protein-like II"/>
    <property type="match status" value="2"/>
</dbReference>
<evidence type="ECO:0000256" key="3">
    <source>
        <dbReference type="ARBA" id="ARBA00023125"/>
    </source>
</evidence>
<evidence type="ECO:0000256" key="1">
    <source>
        <dbReference type="ARBA" id="ARBA00009437"/>
    </source>
</evidence>
<dbReference type="InterPro" id="IPR036388">
    <property type="entry name" value="WH-like_DNA-bd_sf"/>
</dbReference>
<comment type="similarity">
    <text evidence="1">Belongs to the LysR transcriptional regulatory family.</text>
</comment>
<dbReference type="InterPro" id="IPR036390">
    <property type="entry name" value="WH_DNA-bd_sf"/>
</dbReference>
<sequence length="297" mass="32278">MAIRLDDDLLRTFVAVADFENFTRAAAALGRTQSAVSIRVKRLEELAGTPLFVRGSRGVTLTCLGSELLKGARRVVDLLQKTEASFAVKPLGGHVRIGIPEEYGTTILSGTLRTFANTHPNVEITIRNGKSSALKEALERGDLDLAVAFEWETRTHGEVLMFDPIVWVTSDRHDLHRQSPIPVALYESCGWCSEFAHRALQTHGRAYRVAYRSDSSAGLQFAVASGLAIAPLPRNNIPGDCRELTLVDGFVGNDSSNLAMHLCGDVAEEAVNAVADALREAFTTGARVATRPRRPAK</sequence>
<dbReference type="InterPro" id="IPR005119">
    <property type="entry name" value="LysR_subst-bd"/>
</dbReference>
<dbReference type="SUPFAM" id="SSF53850">
    <property type="entry name" value="Periplasmic binding protein-like II"/>
    <property type="match status" value="1"/>
</dbReference>
<dbReference type="Pfam" id="PF03466">
    <property type="entry name" value="LysR_substrate"/>
    <property type="match status" value="1"/>
</dbReference>
<evidence type="ECO:0000313" key="6">
    <source>
        <dbReference type="EMBL" id="MET2832973.1"/>
    </source>
</evidence>
<dbReference type="Pfam" id="PF00126">
    <property type="entry name" value="HTH_1"/>
    <property type="match status" value="1"/>
</dbReference>
<reference evidence="6 7" key="1">
    <citation type="submission" date="2024-06" db="EMBL/GenBank/DDBJ databases">
        <authorList>
            <person name="Kim D.-U."/>
        </authorList>
    </citation>
    <scope>NUCLEOTIDE SEQUENCE [LARGE SCALE GENOMIC DNA]</scope>
    <source>
        <strain evidence="6 7">KACC15460</strain>
    </source>
</reference>
<comment type="caution">
    <text evidence="6">The sequence shown here is derived from an EMBL/GenBank/DDBJ whole genome shotgun (WGS) entry which is preliminary data.</text>
</comment>
<keyword evidence="4" id="KW-0804">Transcription</keyword>
<dbReference type="PANTHER" id="PTHR30579:SF7">
    <property type="entry name" value="HTH-TYPE TRANSCRIPTIONAL REGULATOR LRHA-RELATED"/>
    <property type="match status" value="1"/>
</dbReference>
<evidence type="ECO:0000256" key="2">
    <source>
        <dbReference type="ARBA" id="ARBA00023015"/>
    </source>
</evidence>
<name>A0ABV2DTH1_9HYPH</name>